<dbReference type="RefSeq" id="WP_002635706.1">
    <property type="nucleotide sequence ID" value="NZ_CP012109.1"/>
</dbReference>
<evidence type="ECO:0000313" key="6">
    <source>
        <dbReference type="Proteomes" id="UP000009026"/>
    </source>
</evidence>
<reference evidence="5 6" key="1">
    <citation type="journal article" date="2016" name="PLoS ONE">
        <title>Complete Genome Sequence and Comparative Genomics of a Novel Myxobacterium Myxococcus hansupus.</title>
        <authorList>
            <person name="Sharma G."/>
            <person name="Narwani T."/>
            <person name="Subramanian S."/>
        </authorList>
    </citation>
    <scope>NUCLEOTIDE SEQUENCE [LARGE SCALE GENOMIC DNA]</scope>
    <source>
        <strain evidence="6">mixupus</strain>
    </source>
</reference>
<sequence>MTLDAGAKLLHAVRELAPALSARGAEIEQARQLPADVVATLKDIGIYRMFVPPSHGGLALDLVTGLDVLSELARADASTAWTMMIASESPQLFALLAREEFDAIYAHGPNVAVGGAFNAQGQAMQVDGGYRVTGHWNFATGCRQSDWLFGNCVVLGPDGKPRPGPAEGVPETRAMMLPAKDVRIIEHWDVLGLRGTGSHDIAIDAFVPQRNSFDIFTGQPAVPGPGFVMPVLHYAMHIGAVAVGIAQGAVDDLLALARSGKRRLYARTSLVDSPVFRNRLGRAETGARAAHDALRRMGEVFWEACQHTPATAFTLAPQVSSTLTWAVETSAEVVTACYHAGGGTSVRDGTPLQRRFRDIHTLTQHAAVAEGWFTQEGSALLGFPVLFEA</sequence>
<evidence type="ECO:0000256" key="2">
    <source>
        <dbReference type="ARBA" id="ARBA00049661"/>
    </source>
</evidence>
<dbReference type="Gene3D" id="1.10.540.10">
    <property type="entry name" value="Acyl-CoA dehydrogenase/oxidase, N-terminal domain"/>
    <property type="match status" value="1"/>
</dbReference>
<protein>
    <recommendedName>
        <fullName evidence="7">Hydroxylase</fullName>
    </recommendedName>
</protein>
<dbReference type="Gene3D" id="2.40.110.10">
    <property type="entry name" value="Butyryl-CoA Dehydrogenase, subunit A, domain 2"/>
    <property type="match status" value="1"/>
</dbReference>
<dbReference type="PANTHER" id="PTHR48083:SF5">
    <property type="entry name" value="NRGC PROTEIN"/>
    <property type="match status" value="1"/>
</dbReference>
<feature type="domain" description="Acyl-CoA dehydrogenase C-terminal" evidence="4">
    <location>
        <begin position="238"/>
        <end position="368"/>
    </location>
</feature>
<accession>A0A0H4X080</accession>
<comment type="similarity">
    <text evidence="2">Belongs to the HpaH/HsaA monooxygenase family.</text>
</comment>
<dbReference type="Proteomes" id="UP000009026">
    <property type="component" value="Chromosome"/>
</dbReference>
<dbReference type="OrthoDB" id="2986495at2"/>
<feature type="domain" description="Acyl-CoA dehydrogenase/oxidase N-terminal" evidence="3">
    <location>
        <begin position="12"/>
        <end position="87"/>
    </location>
</feature>
<keyword evidence="1" id="KW-0560">Oxidoreductase</keyword>
<dbReference type="GO" id="GO:0005737">
    <property type="term" value="C:cytoplasm"/>
    <property type="evidence" value="ECO:0007669"/>
    <property type="project" value="TreeGrafter"/>
</dbReference>
<dbReference type="EMBL" id="CP012109">
    <property type="protein sequence ID" value="AKQ69116.1"/>
    <property type="molecule type" value="Genomic_DNA"/>
</dbReference>
<dbReference type="InterPro" id="IPR009100">
    <property type="entry name" value="AcylCoA_DH/oxidase_NM_dom_sf"/>
</dbReference>
<dbReference type="PIRSF" id="PIRSF016578">
    <property type="entry name" value="HsaA"/>
    <property type="match status" value="1"/>
</dbReference>
<dbReference type="AlphaFoldDB" id="A0A0H4X080"/>
<organism evidence="5 6">
    <name type="scientific">Pseudomyxococcus hansupus</name>
    <dbReference type="NCBI Taxonomy" id="1297742"/>
    <lineage>
        <taxon>Bacteria</taxon>
        <taxon>Pseudomonadati</taxon>
        <taxon>Myxococcota</taxon>
        <taxon>Myxococcia</taxon>
        <taxon>Myxococcales</taxon>
        <taxon>Cystobacterineae</taxon>
        <taxon>Myxococcaceae</taxon>
        <taxon>Pseudomyxococcus</taxon>
    </lineage>
</organism>
<dbReference type="SUPFAM" id="SSF47203">
    <property type="entry name" value="Acyl-CoA dehydrogenase C-terminal domain-like"/>
    <property type="match status" value="1"/>
</dbReference>
<dbReference type="InterPro" id="IPR046373">
    <property type="entry name" value="Acyl-CoA_Oxase/DH_mid-dom_sf"/>
</dbReference>
<dbReference type="KEGG" id="mym:A176_006028"/>
<dbReference type="InterPro" id="IPR037069">
    <property type="entry name" value="AcylCoA_DH/ox_N_sf"/>
</dbReference>
<evidence type="ECO:0000313" key="5">
    <source>
        <dbReference type="EMBL" id="AKQ69116.1"/>
    </source>
</evidence>
<dbReference type="GO" id="GO:0003995">
    <property type="term" value="F:acyl-CoA dehydrogenase activity"/>
    <property type="evidence" value="ECO:0007669"/>
    <property type="project" value="TreeGrafter"/>
</dbReference>
<evidence type="ECO:0000256" key="1">
    <source>
        <dbReference type="ARBA" id="ARBA00023002"/>
    </source>
</evidence>
<dbReference type="InterPro" id="IPR050741">
    <property type="entry name" value="Acyl-CoA_dehydrogenase"/>
</dbReference>
<dbReference type="eggNOG" id="COG1960">
    <property type="taxonomic scope" value="Bacteria"/>
</dbReference>
<dbReference type="PATRIC" id="fig|1297742.4.peg.6120"/>
<dbReference type="STRING" id="1297742.A176_006028"/>
<dbReference type="InterPro" id="IPR013107">
    <property type="entry name" value="Acyl-CoA_DH_C"/>
</dbReference>
<proteinExistence type="inferred from homology"/>
<dbReference type="PANTHER" id="PTHR48083">
    <property type="entry name" value="MEDIUM-CHAIN SPECIFIC ACYL-COA DEHYDROGENASE, MITOCHONDRIAL-RELATED"/>
    <property type="match status" value="1"/>
</dbReference>
<evidence type="ECO:0000259" key="3">
    <source>
        <dbReference type="Pfam" id="PF02771"/>
    </source>
</evidence>
<dbReference type="GO" id="GO:0050660">
    <property type="term" value="F:flavin adenine dinucleotide binding"/>
    <property type="evidence" value="ECO:0007669"/>
    <property type="project" value="InterPro"/>
</dbReference>
<dbReference type="InterPro" id="IPR013786">
    <property type="entry name" value="AcylCoA_DH/ox_N"/>
</dbReference>
<name>A0A0H4X080_9BACT</name>
<dbReference type="Pfam" id="PF08028">
    <property type="entry name" value="Acyl-CoA_dh_2"/>
    <property type="match status" value="1"/>
</dbReference>
<dbReference type="Pfam" id="PF02771">
    <property type="entry name" value="Acyl-CoA_dh_N"/>
    <property type="match status" value="1"/>
</dbReference>
<gene>
    <name evidence="5" type="ORF">A176_006028</name>
</gene>
<dbReference type="SUPFAM" id="SSF56645">
    <property type="entry name" value="Acyl-CoA dehydrogenase NM domain-like"/>
    <property type="match status" value="1"/>
</dbReference>
<dbReference type="Gene3D" id="1.20.140.10">
    <property type="entry name" value="Butyryl-CoA Dehydrogenase, subunit A, domain 3"/>
    <property type="match status" value="1"/>
</dbReference>
<dbReference type="GO" id="GO:0033539">
    <property type="term" value="P:fatty acid beta-oxidation using acyl-CoA dehydrogenase"/>
    <property type="evidence" value="ECO:0007669"/>
    <property type="project" value="TreeGrafter"/>
</dbReference>
<keyword evidence="6" id="KW-1185">Reference proteome</keyword>
<evidence type="ECO:0000259" key="4">
    <source>
        <dbReference type="Pfam" id="PF08028"/>
    </source>
</evidence>
<evidence type="ECO:0008006" key="7">
    <source>
        <dbReference type="Google" id="ProtNLM"/>
    </source>
</evidence>
<dbReference type="InterPro" id="IPR036250">
    <property type="entry name" value="AcylCo_DH-like_C"/>
</dbReference>